<evidence type="ECO:0000259" key="6">
    <source>
        <dbReference type="PROSITE" id="PS50106"/>
    </source>
</evidence>
<dbReference type="Gene3D" id="2.30.42.10">
    <property type="match status" value="1"/>
</dbReference>
<dbReference type="PANTHER" id="PTHR22939">
    <property type="entry name" value="SERINE PROTEASE FAMILY S1C HTRA-RELATED"/>
    <property type="match status" value="1"/>
</dbReference>
<dbReference type="SUPFAM" id="SSF50156">
    <property type="entry name" value="PDZ domain-like"/>
    <property type="match status" value="1"/>
</dbReference>
<dbReference type="InterPro" id="IPR009003">
    <property type="entry name" value="Peptidase_S1_PA"/>
</dbReference>
<feature type="transmembrane region" description="Helical" evidence="5">
    <location>
        <begin position="21"/>
        <end position="40"/>
    </location>
</feature>
<dbReference type="InterPro" id="IPR036034">
    <property type="entry name" value="PDZ_sf"/>
</dbReference>
<dbReference type="InterPro" id="IPR001478">
    <property type="entry name" value="PDZ"/>
</dbReference>
<dbReference type="Gene3D" id="2.40.10.10">
    <property type="entry name" value="Trypsin-like serine proteases"/>
    <property type="match status" value="2"/>
</dbReference>
<evidence type="ECO:0000256" key="1">
    <source>
        <dbReference type="ARBA" id="ARBA00010541"/>
    </source>
</evidence>
<evidence type="ECO:0000256" key="2">
    <source>
        <dbReference type="ARBA" id="ARBA00022670"/>
    </source>
</evidence>
<dbReference type="PANTHER" id="PTHR22939:SF129">
    <property type="entry name" value="SERINE PROTEASE HTRA2, MITOCHONDRIAL"/>
    <property type="match status" value="1"/>
</dbReference>
<keyword evidence="5" id="KW-1133">Transmembrane helix</keyword>
<dbReference type="Proteomes" id="UP000239663">
    <property type="component" value="Unassembled WGS sequence"/>
</dbReference>
<dbReference type="GO" id="GO:0004252">
    <property type="term" value="F:serine-type endopeptidase activity"/>
    <property type="evidence" value="ECO:0007669"/>
    <property type="project" value="InterPro"/>
</dbReference>
<name>A0A2S7N1V6_9BACI</name>
<keyword evidence="5" id="KW-0472">Membrane</keyword>
<dbReference type="InterPro" id="IPR043504">
    <property type="entry name" value="Peptidase_S1_PA_chymotrypsin"/>
</dbReference>
<dbReference type="Pfam" id="PF13365">
    <property type="entry name" value="Trypsin_2"/>
    <property type="match status" value="1"/>
</dbReference>
<dbReference type="Pfam" id="PF13180">
    <property type="entry name" value="PDZ_2"/>
    <property type="match status" value="1"/>
</dbReference>
<keyword evidence="8" id="KW-1185">Reference proteome</keyword>
<accession>A0A2S7N1V6</accession>
<feature type="domain" description="PDZ" evidence="6">
    <location>
        <begin position="276"/>
        <end position="356"/>
    </location>
</feature>
<keyword evidence="5" id="KW-0812">Transmembrane</keyword>
<dbReference type="SUPFAM" id="SSF50494">
    <property type="entry name" value="Trypsin-like serine proteases"/>
    <property type="match status" value="1"/>
</dbReference>
<reference evidence="7 8" key="1">
    <citation type="submission" date="2017-12" db="EMBL/GenBank/DDBJ databases">
        <title>Taxonomic description and draft genome of Pradoshia cofamensis Gen. nov., sp. nov., a thermotolerant bacillale isolated from anterior gut of earthworm Eisenia fetida.</title>
        <authorList>
            <person name="Saha T."/>
            <person name="Chakraborty R."/>
        </authorList>
    </citation>
    <scope>NUCLEOTIDE SEQUENCE [LARGE SCALE GENOMIC DNA]</scope>
    <source>
        <strain evidence="7 8">EAG3</strain>
    </source>
</reference>
<keyword evidence="2" id="KW-0645">Protease</keyword>
<dbReference type="InterPro" id="IPR001940">
    <property type="entry name" value="Peptidase_S1C"/>
</dbReference>
<evidence type="ECO:0000256" key="4">
    <source>
        <dbReference type="ARBA" id="ARBA00022825"/>
    </source>
</evidence>
<keyword evidence="3" id="KW-0378">Hydrolase</keyword>
<dbReference type="AlphaFoldDB" id="A0A2S7N1V6"/>
<evidence type="ECO:0000313" key="8">
    <source>
        <dbReference type="Proteomes" id="UP000239663"/>
    </source>
</evidence>
<evidence type="ECO:0000256" key="3">
    <source>
        <dbReference type="ARBA" id="ARBA00022801"/>
    </source>
</evidence>
<keyword evidence="4" id="KW-0720">Serine protease</keyword>
<organism evidence="7 8">
    <name type="scientific">Pradoshia eiseniae</name>
    <dbReference type="NCBI Taxonomy" id="2064768"/>
    <lineage>
        <taxon>Bacteria</taxon>
        <taxon>Bacillati</taxon>
        <taxon>Bacillota</taxon>
        <taxon>Bacilli</taxon>
        <taxon>Bacillales</taxon>
        <taxon>Bacillaceae</taxon>
        <taxon>Pradoshia</taxon>
    </lineage>
</organism>
<evidence type="ECO:0000313" key="7">
    <source>
        <dbReference type="EMBL" id="PQD95977.1"/>
    </source>
</evidence>
<evidence type="ECO:0000256" key="5">
    <source>
        <dbReference type="SAM" id="Phobius"/>
    </source>
</evidence>
<dbReference type="GO" id="GO:0006508">
    <property type="term" value="P:proteolysis"/>
    <property type="evidence" value="ECO:0007669"/>
    <property type="project" value="UniProtKB-KW"/>
</dbReference>
<dbReference type="SMART" id="SM00228">
    <property type="entry name" value="PDZ"/>
    <property type="match status" value="1"/>
</dbReference>
<dbReference type="OrthoDB" id="9758917at2"/>
<dbReference type="EMBL" id="PKOZ01000002">
    <property type="protein sequence ID" value="PQD95977.1"/>
    <property type="molecule type" value="Genomic_DNA"/>
</dbReference>
<dbReference type="PROSITE" id="PS50106">
    <property type="entry name" value="PDZ"/>
    <property type="match status" value="1"/>
</dbReference>
<dbReference type="PRINTS" id="PR00834">
    <property type="entry name" value="PROTEASES2C"/>
</dbReference>
<dbReference type="RefSeq" id="WP_104848406.1">
    <property type="nucleotide sequence ID" value="NZ_PKOZ01000002.1"/>
</dbReference>
<comment type="similarity">
    <text evidence="1">Belongs to the peptidase S1C family.</text>
</comment>
<comment type="caution">
    <text evidence="7">The sequence shown here is derived from an EMBL/GenBank/DDBJ whole genome shotgun (WGS) entry which is preliminary data.</text>
</comment>
<dbReference type="CDD" id="cd06781">
    <property type="entry name" value="cpPDZ_BsHtra-like"/>
    <property type="match status" value="1"/>
</dbReference>
<sequence>MGYYDEDDNQFRRRKSQSKSGYFISGLIGSIIGALIVLLLTGNFTGGNGQNPITNQHNETSNLTRNVSLDVTTDVTKAVEKTADAVIGITNMQGSNFFNEETEAGTGSGVIYKKEKGKAFIVTNNHVVEGASTLEVTLTDGTKTKAKLLGSDVWTDLAVIQIDDKGVDTVAEFGNSDKLKSGEPVIAIGNPLGLNFSGSVTQGIISGLNRTIPIDVNSDGIEDWNAEVIQTDAAINPGNSGGALVNISGQVIGINSMKIAESSVEGIGLSIPINYAIPIIQDLEAHGKVKRAYMGTSLRSLNEVTSYQQDETLNLPAKVKEGVVIAGVEPGSPAEQAGLREYDVIVELDGKAIPDVPTLRRHLYAEKKIGDTMKVKFYRNGKAQTVEMTLAEADLQ</sequence>
<protein>
    <recommendedName>
        <fullName evidence="6">PDZ domain-containing protein</fullName>
    </recommendedName>
</protein>
<gene>
    <name evidence="7" type="ORF">CYL18_05075</name>
</gene>
<proteinExistence type="inferred from homology"/>